<dbReference type="Pfam" id="PF11258">
    <property type="entry name" value="DUF3048"/>
    <property type="match status" value="1"/>
</dbReference>
<evidence type="ECO:0000259" key="2">
    <source>
        <dbReference type="Pfam" id="PF17479"/>
    </source>
</evidence>
<accession>A0A6J7E207</accession>
<dbReference type="EMBL" id="CAFBLI010000104">
    <property type="protein sequence ID" value="CAB4874569.1"/>
    <property type="molecule type" value="Genomic_DNA"/>
</dbReference>
<gene>
    <name evidence="3" type="ORF">UFOPK1811_00208</name>
    <name evidence="4" type="ORF">UFOPK2360_00447</name>
    <name evidence="5" type="ORF">UFOPK3306_01127</name>
</gene>
<sequence length="351" mass="38301">MRKIIGISLAVALLTSCSGVSAPGDSKEKVAEVAKNLLNGLPGSNNEIIIVKIDDTNQARPQTGIEDADVVYIEQVEGGATRIAALYSAKYPEIVGPVRSARISDMEIFAQYGKFGFAYSGAQRKLISVIEAANLFNMSAERFGYYEPYFRDESRYAPVNLYLHPNILLEKAHAKDIYFEKATKSGWVFGPIGTSEKDGKKIKNGRKVLGVDFSWPAVKYGADWDKVSKKWLIRQNGEPKMAKSGSQLAADTLVLQLVAITDSEYGDKNGGVTPHVESIGTGNALIFRNGKVFDAIWSRPTATDTTTWKDAAGVDIPFATGQTWIALVDQERQPKVIEPEIPSDTATATTK</sequence>
<dbReference type="InterPro" id="IPR023158">
    <property type="entry name" value="YerB-like_sf"/>
</dbReference>
<dbReference type="PROSITE" id="PS51257">
    <property type="entry name" value="PROKAR_LIPOPROTEIN"/>
    <property type="match status" value="1"/>
</dbReference>
<evidence type="ECO:0000313" key="5">
    <source>
        <dbReference type="EMBL" id="CAB4874569.1"/>
    </source>
</evidence>
<dbReference type="EMBL" id="CAEZXH010000017">
    <property type="protein sequence ID" value="CAB4679690.1"/>
    <property type="molecule type" value="Genomic_DNA"/>
</dbReference>
<dbReference type="Pfam" id="PF17479">
    <property type="entry name" value="DUF3048_C"/>
    <property type="match status" value="1"/>
</dbReference>
<evidence type="ECO:0000313" key="3">
    <source>
        <dbReference type="EMBL" id="CAB4591737.1"/>
    </source>
</evidence>
<dbReference type="InterPro" id="IPR021416">
    <property type="entry name" value="DUF3048_N"/>
</dbReference>
<organism evidence="5">
    <name type="scientific">freshwater metagenome</name>
    <dbReference type="NCBI Taxonomy" id="449393"/>
    <lineage>
        <taxon>unclassified sequences</taxon>
        <taxon>metagenomes</taxon>
        <taxon>ecological metagenomes</taxon>
    </lineage>
</organism>
<protein>
    <submittedName>
        <fullName evidence="5">Unannotated protein</fullName>
    </submittedName>
</protein>
<dbReference type="Gene3D" id="3.50.90.10">
    <property type="entry name" value="YerB-like"/>
    <property type="match status" value="1"/>
</dbReference>
<evidence type="ECO:0000259" key="1">
    <source>
        <dbReference type="Pfam" id="PF11258"/>
    </source>
</evidence>
<name>A0A6J7E207_9ZZZZ</name>
<feature type="domain" description="DUF3048" evidence="2">
    <location>
        <begin position="223"/>
        <end position="325"/>
    </location>
</feature>
<dbReference type="AlphaFoldDB" id="A0A6J7E207"/>
<reference evidence="5" key="1">
    <citation type="submission" date="2020-05" db="EMBL/GenBank/DDBJ databases">
        <authorList>
            <person name="Chiriac C."/>
            <person name="Salcher M."/>
            <person name="Ghai R."/>
            <person name="Kavagutti S V."/>
        </authorList>
    </citation>
    <scope>NUCLEOTIDE SEQUENCE</scope>
</reference>
<feature type="domain" description="DUF3048" evidence="1">
    <location>
        <begin position="45"/>
        <end position="176"/>
    </location>
</feature>
<proteinExistence type="predicted"/>
<dbReference type="EMBL" id="CAEZUJ010000005">
    <property type="protein sequence ID" value="CAB4591737.1"/>
    <property type="molecule type" value="Genomic_DNA"/>
</dbReference>
<evidence type="ECO:0000313" key="4">
    <source>
        <dbReference type="EMBL" id="CAB4679690.1"/>
    </source>
</evidence>
<dbReference type="SUPFAM" id="SSF159774">
    <property type="entry name" value="YerB-like"/>
    <property type="match status" value="1"/>
</dbReference>
<dbReference type="InterPro" id="IPR035328">
    <property type="entry name" value="DUF3048_C"/>
</dbReference>